<dbReference type="PANTHER" id="PTHR12356:SF3">
    <property type="entry name" value="NUCLEAR MIGRATION PROTEIN NUDC"/>
    <property type="match status" value="1"/>
</dbReference>
<dbReference type="Gene3D" id="2.60.40.790">
    <property type="match status" value="1"/>
</dbReference>
<evidence type="ECO:0000256" key="1">
    <source>
        <dbReference type="ARBA" id="ARBA00004496"/>
    </source>
</evidence>
<evidence type="ECO:0000256" key="3">
    <source>
        <dbReference type="SAM" id="MobiDB-lite"/>
    </source>
</evidence>
<dbReference type="PANTHER" id="PTHR12356">
    <property type="entry name" value="NUCLEAR MOVEMENT PROTEIN NUDC"/>
    <property type="match status" value="1"/>
</dbReference>
<dbReference type="InterPro" id="IPR008978">
    <property type="entry name" value="HSP20-like_chaperone"/>
</dbReference>
<feature type="region of interest" description="Disordered" evidence="3">
    <location>
        <begin position="120"/>
        <end position="153"/>
    </location>
</feature>
<feature type="domain" description="CS" evidence="4">
    <location>
        <begin position="203"/>
        <end position="327"/>
    </location>
</feature>
<dbReference type="SUPFAM" id="SSF49764">
    <property type="entry name" value="HSP20-like chaperones"/>
    <property type="match status" value="1"/>
</dbReference>
<gene>
    <name evidence="5" type="ORF">MICPUN_61514</name>
</gene>
<dbReference type="GO" id="GO:0006457">
    <property type="term" value="P:protein folding"/>
    <property type="evidence" value="ECO:0007669"/>
    <property type="project" value="TreeGrafter"/>
</dbReference>
<dbReference type="OrthoDB" id="416217at2759"/>
<keyword evidence="2" id="KW-0963">Cytoplasm</keyword>
<feature type="compositionally biased region" description="Basic and acidic residues" evidence="3">
    <location>
        <begin position="1"/>
        <end position="12"/>
    </location>
</feature>
<feature type="region of interest" description="Disordered" evidence="3">
    <location>
        <begin position="173"/>
        <end position="207"/>
    </location>
</feature>
<dbReference type="KEGG" id="mis:MICPUN_61514"/>
<dbReference type="eggNOG" id="ENOG502SD7A">
    <property type="taxonomic scope" value="Eukaryota"/>
</dbReference>
<dbReference type="InParanoid" id="C1ECR6"/>
<feature type="compositionally biased region" description="Basic and acidic residues" evidence="3">
    <location>
        <begin position="184"/>
        <end position="199"/>
    </location>
</feature>
<keyword evidence="6" id="KW-1185">Reference proteome</keyword>
<feature type="compositionally biased region" description="Pro residues" evidence="3">
    <location>
        <begin position="143"/>
        <end position="152"/>
    </location>
</feature>
<sequence>MVNYDKWDKLDLGSDDDEPRTRGRPQVTRLEGPSTVTFGGGRGDVVDVRVDAPRPTNEPIRAAKASDKAPVRNTLDASYAKFDALAGDISSDDDINDYYEDEYHAQMDAARRAEFEDTLRNPDGTWKELPPLVRQPGKYIGDMPPPSYPPPDVAEAELMADMDRLAERTEAFTRNGAAENAIESSEKDAAAESEDKGDPAESQQRAGYMWSQEHDECVLSVVVPPGTKAKDVVVECTEDRVKVVLANHALQSATTLVDDDIAHRIDPEPRDDEELERSVDGFDVPRVYGEWEVCDWEPQSLGGRRVVRVTFRKKGLGAMTHWWRRALRSGKEIDTAALKCRKEGKAAESQKIWEEATAAFKESVKNRKPIPIPYTGPSEDSGDDES</sequence>
<organism evidence="5 6">
    <name type="scientific">Micromonas commoda (strain RCC299 / NOUM17 / CCMP2709)</name>
    <name type="common">Picoplanktonic green alga</name>
    <dbReference type="NCBI Taxonomy" id="296587"/>
    <lineage>
        <taxon>Eukaryota</taxon>
        <taxon>Viridiplantae</taxon>
        <taxon>Chlorophyta</taxon>
        <taxon>Mamiellophyceae</taxon>
        <taxon>Mamiellales</taxon>
        <taxon>Mamiellaceae</taxon>
        <taxon>Micromonas</taxon>
    </lineage>
</organism>
<dbReference type="STRING" id="296587.C1ECR6"/>
<name>C1ECR6_MICCC</name>
<dbReference type="PROSITE" id="PS51203">
    <property type="entry name" value="CS"/>
    <property type="match status" value="1"/>
</dbReference>
<accession>C1ECR6</accession>
<dbReference type="GO" id="GO:0051082">
    <property type="term" value="F:unfolded protein binding"/>
    <property type="evidence" value="ECO:0007669"/>
    <property type="project" value="TreeGrafter"/>
</dbReference>
<protein>
    <recommendedName>
        <fullName evidence="4">CS domain-containing protein</fullName>
    </recommendedName>
</protein>
<evidence type="ECO:0000313" key="5">
    <source>
        <dbReference type="EMBL" id="ACO65952.1"/>
    </source>
</evidence>
<dbReference type="GO" id="GO:0005737">
    <property type="term" value="C:cytoplasm"/>
    <property type="evidence" value="ECO:0007669"/>
    <property type="project" value="UniProtKB-SubCell"/>
</dbReference>
<dbReference type="AlphaFoldDB" id="C1ECR6"/>
<proteinExistence type="predicted"/>
<dbReference type="InterPro" id="IPR037898">
    <property type="entry name" value="NudC_fam"/>
</dbReference>
<comment type="subcellular location">
    <subcellularLocation>
        <location evidence="1">Cytoplasm</location>
    </subcellularLocation>
</comment>
<evidence type="ECO:0000256" key="2">
    <source>
        <dbReference type="ARBA" id="ARBA00022490"/>
    </source>
</evidence>
<dbReference type="Pfam" id="PF04969">
    <property type="entry name" value="CS"/>
    <property type="match status" value="1"/>
</dbReference>
<evidence type="ECO:0000313" key="6">
    <source>
        <dbReference type="Proteomes" id="UP000002009"/>
    </source>
</evidence>
<dbReference type="RefSeq" id="XP_002504694.1">
    <property type="nucleotide sequence ID" value="XM_002504648.1"/>
</dbReference>
<evidence type="ECO:0000259" key="4">
    <source>
        <dbReference type="PROSITE" id="PS51203"/>
    </source>
</evidence>
<reference evidence="5 6" key="1">
    <citation type="journal article" date="2009" name="Science">
        <title>Green evolution and dynamic adaptations revealed by genomes of the marine picoeukaryotes Micromonas.</title>
        <authorList>
            <person name="Worden A.Z."/>
            <person name="Lee J.H."/>
            <person name="Mock T."/>
            <person name="Rouze P."/>
            <person name="Simmons M.P."/>
            <person name="Aerts A.L."/>
            <person name="Allen A.E."/>
            <person name="Cuvelier M.L."/>
            <person name="Derelle E."/>
            <person name="Everett M.V."/>
            <person name="Foulon E."/>
            <person name="Grimwood J."/>
            <person name="Gundlach H."/>
            <person name="Henrissat B."/>
            <person name="Napoli C."/>
            <person name="McDonald S.M."/>
            <person name="Parker M.S."/>
            <person name="Rombauts S."/>
            <person name="Salamov A."/>
            <person name="Von Dassow P."/>
            <person name="Badger J.H."/>
            <person name="Coutinho P.M."/>
            <person name="Demir E."/>
            <person name="Dubchak I."/>
            <person name="Gentemann C."/>
            <person name="Eikrem W."/>
            <person name="Gready J.E."/>
            <person name="John U."/>
            <person name="Lanier W."/>
            <person name="Lindquist E.A."/>
            <person name="Lucas S."/>
            <person name="Mayer K.F."/>
            <person name="Moreau H."/>
            <person name="Not F."/>
            <person name="Otillar R."/>
            <person name="Panaud O."/>
            <person name="Pangilinan J."/>
            <person name="Paulsen I."/>
            <person name="Piegu B."/>
            <person name="Poliakov A."/>
            <person name="Robbens S."/>
            <person name="Schmutz J."/>
            <person name="Toulza E."/>
            <person name="Wyss T."/>
            <person name="Zelensky A."/>
            <person name="Zhou K."/>
            <person name="Armbrust E.V."/>
            <person name="Bhattacharya D."/>
            <person name="Goodenough U.W."/>
            <person name="Van de Peer Y."/>
            <person name="Grigoriev I.V."/>
        </authorList>
    </citation>
    <scope>NUCLEOTIDE SEQUENCE [LARGE SCALE GENOMIC DNA]</scope>
    <source>
        <strain evidence="6">RCC299 / NOUM17</strain>
    </source>
</reference>
<dbReference type="GeneID" id="8246234"/>
<feature type="region of interest" description="Disordered" evidence="3">
    <location>
        <begin position="364"/>
        <end position="386"/>
    </location>
</feature>
<dbReference type="EMBL" id="CP001329">
    <property type="protein sequence ID" value="ACO65952.1"/>
    <property type="molecule type" value="Genomic_DNA"/>
</dbReference>
<feature type="region of interest" description="Disordered" evidence="3">
    <location>
        <begin position="1"/>
        <end position="69"/>
    </location>
</feature>
<dbReference type="InterPro" id="IPR007052">
    <property type="entry name" value="CS_dom"/>
</dbReference>
<dbReference type="Proteomes" id="UP000002009">
    <property type="component" value="Chromosome 9"/>
</dbReference>